<gene>
    <name evidence="1" type="ORF">F2Q70_00017498</name>
</gene>
<dbReference type="EMBL" id="QGKY02001250">
    <property type="protein sequence ID" value="KAF2561941.1"/>
    <property type="molecule type" value="Genomic_DNA"/>
</dbReference>
<organism evidence="1">
    <name type="scientific">Brassica cretica</name>
    <name type="common">Mustard</name>
    <dbReference type="NCBI Taxonomy" id="69181"/>
    <lineage>
        <taxon>Eukaryota</taxon>
        <taxon>Viridiplantae</taxon>
        <taxon>Streptophyta</taxon>
        <taxon>Embryophyta</taxon>
        <taxon>Tracheophyta</taxon>
        <taxon>Spermatophyta</taxon>
        <taxon>Magnoliopsida</taxon>
        <taxon>eudicotyledons</taxon>
        <taxon>Gunneridae</taxon>
        <taxon>Pentapetalae</taxon>
        <taxon>rosids</taxon>
        <taxon>malvids</taxon>
        <taxon>Brassicales</taxon>
        <taxon>Brassicaceae</taxon>
        <taxon>Brassiceae</taxon>
        <taxon>Brassica</taxon>
    </lineage>
</organism>
<dbReference type="AlphaFoldDB" id="A0A8S9HSD8"/>
<comment type="caution">
    <text evidence="1">The sequence shown here is derived from an EMBL/GenBank/DDBJ whole genome shotgun (WGS) entry which is preliminary data.</text>
</comment>
<name>A0A8S9HSD8_BRACR</name>
<protein>
    <submittedName>
        <fullName evidence="1">Uncharacterized protein</fullName>
    </submittedName>
</protein>
<accession>A0A8S9HSD8</accession>
<evidence type="ECO:0000313" key="1">
    <source>
        <dbReference type="EMBL" id="KAF2561941.1"/>
    </source>
</evidence>
<sequence length="82" mass="9484">MGSKPGGTRRSRKDLEVLWEPRARGGAQRSWDHDWRPEAVWEPRDSLMDPEIVVGTRRMCENIGFSLRSRDRIATLTFVFGP</sequence>
<proteinExistence type="predicted"/>
<reference evidence="1" key="1">
    <citation type="submission" date="2019-12" db="EMBL/GenBank/DDBJ databases">
        <title>Genome sequencing and annotation of Brassica cretica.</title>
        <authorList>
            <person name="Studholme D.J."/>
            <person name="Sarris P.F."/>
        </authorList>
    </citation>
    <scope>NUCLEOTIDE SEQUENCE</scope>
    <source>
        <strain evidence="1">PFS-102/07</strain>
        <tissue evidence="1">Leaf</tissue>
    </source>
</reference>